<name>A0A1V9ZX63_9STRA</name>
<keyword evidence="1" id="KW-0812">Transmembrane</keyword>
<dbReference type="EMBL" id="JNBS01001108">
    <property type="protein sequence ID" value="OQS02587.1"/>
    <property type="molecule type" value="Genomic_DNA"/>
</dbReference>
<sequence>MHFDWALNQRQVLSFEGDVEPLETATKMVYFLVASTTVAAANLYLIDEVASWESYNIESLDIQWQNYKRIEVVNSYDIINAYGVVYEIPLMTLNLTYLLASQTTFKMYWSLFNDVFSIVNNSSGMEHKSLLRGSTNFAFRNLTPQSIVTRNLTLMTPLANGLILIQDTIGPLGMTDMIYVKVPRNVSYFFIEFTKSILAKNISAQIAYTNITPLGISYPVPKKWIVPKYYSYGSLPLCQELRTGKTIPSGFLNFLSYDLTCQPTLPINAKVVPTRQHYILSANLSGFLSIASNDSKTICSYDASYLTLCLLAADIAQYCRAAVWYMTFIMLCIATITCCYMGTSQFQFVGANMFNLCRAGGMVWVGRPLLFLRSLPALCLLSTSSGETTWLVFVVNDIVLVLTREYSLYYESPSVFIIWVVGGVLSLMQPIQSDVIITKEYFLDGIEQVASFYSCGTCVSDKYIKLWRIFITPLYQEQHLRTSPIAFVLATAYPLINQAKE</sequence>
<feature type="transmembrane region" description="Helical" evidence="1">
    <location>
        <begin position="322"/>
        <end position="343"/>
    </location>
</feature>
<evidence type="ECO:0000256" key="1">
    <source>
        <dbReference type="SAM" id="Phobius"/>
    </source>
</evidence>
<organism evidence="2 3">
    <name type="scientific">Thraustotheca clavata</name>
    <dbReference type="NCBI Taxonomy" id="74557"/>
    <lineage>
        <taxon>Eukaryota</taxon>
        <taxon>Sar</taxon>
        <taxon>Stramenopiles</taxon>
        <taxon>Oomycota</taxon>
        <taxon>Saprolegniomycetes</taxon>
        <taxon>Saprolegniales</taxon>
        <taxon>Achlyaceae</taxon>
        <taxon>Thraustotheca</taxon>
    </lineage>
</organism>
<reference evidence="2 3" key="1">
    <citation type="journal article" date="2014" name="Genome Biol. Evol.">
        <title>The secreted proteins of Achlya hypogyna and Thraustotheca clavata identify the ancestral oomycete secretome and reveal gene acquisitions by horizontal gene transfer.</title>
        <authorList>
            <person name="Misner I."/>
            <person name="Blouin N."/>
            <person name="Leonard G."/>
            <person name="Richards T.A."/>
            <person name="Lane C.E."/>
        </authorList>
    </citation>
    <scope>NUCLEOTIDE SEQUENCE [LARGE SCALE GENOMIC DNA]</scope>
    <source>
        <strain evidence="2 3">ATCC 34112</strain>
    </source>
</reference>
<keyword evidence="1" id="KW-1133">Transmembrane helix</keyword>
<keyword evidence="1" id="KW-0472">Membrane</keyword>
<dbReference type="Proteomes" id="UP000243217">
    <property type="component" value="Unassembled WGS sequence"/>
</dbReference>
<evidence type="ECO:0008006" key="4">
    <source>
        <dbReference type="Google" id="ProtNLM"/>
    </source>
</evidence>
<evidence type="ECO:0000313" key="2">
    <source>
        <dbReference type="EMBL" id="OQS02587.1"/>
    </source>
</evidence>
<protein>
    <recommendedName>
        <fullName evidence="4">Transmembrane protein</fullName>
    </recommendedName>
</protein>
<feature type="transmembrane region" description="Helical" evidence="1">
    <location>
        <begin position="28"/>
        <end position="46"/>
    </location>
</feature>
<keyword evidence="3" id="KW-1185">Reference proteome</keyword>
<dbReference type="AlphaFoldDB" id="A0A1V9ZX63"/>
<comment type="caution">
    <text evidence="2">The sequence shown here is derived from an EMBL/GenBank/DDBJ whole genome shotgun (WGS) entry which is preliminary data.</text>
</comment>
<proteinExistence type="predicted"/>
<gene>
    <name evidence="2" type="ORF">THRCLA_21376</name>
</gene>
<accession>A0A1V9ZX63</accession>
<evidence type="ECO:0000313" key="3">
    <source>
        <dbReference type="Proteomes" id="UP000243217"/>
    </source>
</evidence>